<reference evidence="2" key="1">
    <citation type="submission" date="2022-04" db="EMBL/GenBank/DDBJ databases">
        <title>Carnegiea gigantea Genome sequencing and assembly v2.</title>
        <authorList>
            <person name="Copetti D."/>
            <person name="Sanderson M.J."/>
            <person name="Burquez A."/>
            <person name="Wojciechowski M.F."/>
        </authorList>
    </citation>
    <scope>NUCLEOTIDE SEQUENCE</scope>
    <source>
        <strain evidence="2">SGP5-SGP5p</strain>
        <tissue evidence="2">Aerial part</tissue>
    </source>
</reference>
<comment type="caution">
    <text evidence="2">The sequence shown here is derived from an EMBL/GenBank/DDBJ whole genome shotgun (WGS) entry which is preliminary data.</text>
</comment>
<keyword evidence="3" id="KW-1185">Reference proteome</keyword>
<gene>
    <name evidence="2" type="ORF">Cgig2_021884</name>
</gene>
<accession>A0A9Q1JL27</accession>
<name>A0A9Q1JL27_9CARY</name>
<dbReference type="OrthoDB" id="1622315at2759"/>
<dbReference type="InterPro" id="IPR026960">
    <property type="entry name" value="RVT-Znf"/>
</dbReference>
<feature type="domain" description="Reverse transcriptase zinc-binding" evidence="1">
    <location>
        <begin position="66"/>
        <end position="135"/>
    </location>
</feature>
<evidence type="ECO:0000259" key="1">
    <source>
        <dbReference type="Pfam" id="PF13966"/>
    </source>
</evidence>
<dbReference type="Pfam" id="PF13966">
    <property type="entry name" value="zf-RVT"/>
    <property type="match status" value="1"/>
</dbReference>
<dbReference type="EMBL" id="JAKOGI010001140">
    <property type="protein sequence ID" value="KAJ8427474.1"/>
    <property type="molecule type" value="Genomic_DNA"/>
</dbReference>
<organism evidence="2 3">
    <name type="scientific">Carnegiea gigantea</name>
    <dbReference type="NCBI Taxonomy" id="171969"/>
    <lineage>
        <taxon>Eukaryota</taxon>
        <taxon>Viridiplantae</taxon>
        <taxon>Streptophyta</taxon>
        <taxon>Embryophyta</taxon>
        <taxon>Tracheophyta</taxon>
        <taxon>Spermatophyta</taxon>
        <taxon>Magnoliopsida</taxon>
        <taxon>eudicotyledons</taxon>
        <taxon>Gunneridae</taxon>
        <taxon>Pentapetalae</taxon>
        <taxon>Caryophyllales</taxon>
        <taxon>Cactineae</taxon>
        <taxon>Cactaceae</taxon>
        <taxon>Cactoideae</taxon>
        <taxon>Echinocereeae</taxon>
        <taxon>Carnegiea</taxon>
    </lineage>
</organism>
<dbReference type="Proteomes" id="UP001153076">
    <property type="component" value="Unassembled WGS sequence"/>
</dbReference>
<evidence type="ECO:0000313" key="3">
    <source>
        <dbReference type="Proteomes" id="UP001153076"/>
    </source>
</evidence>
<proteinExistence type="predicted"/>
<sequence>MGSILSNKTGGTTFPHLTAVGTGRKLWLMRNYSSKGCLKEQHGPSRANLYTQSRLVTIGYWRLEYKGWSKVIWAKAVTPRHAFIIWMFMHQRLPVRCRLARFTNKILDKNCAICNEAKEDFDHLFFQCKWAKEFWQHIRYWWHLTMDISNTEGFTKSLLKINKPRGEKSCMQLQLQPYIAYGEQEMRKFSQITQFMHRLKSN</sequence>
<dbReference type="AlphaFoldDB" id="A0A9Q1JL27"/>
<protein>
    <recommendedName>
        <fullName evidence="1">Reverse transcriptase zinc-binding domain-containing protein</fullName>
    </recommendedName>
</protein>
<evidence type="ECO:0000313" key="2">
    <source>
        <dbReference type="EMBL" id="KAJ8427474.1"/>
    </source>
</evidence>